<evidence type="ECO:0000256" key="5">
    <source>
        <dbReference type="ARBA" id="ARBA00022984"/>
    </source>
</evidence>
<evidence type="ECO:0000313" key="10">
    <source>
        <dbReference type="Proteomes" id="UP001165089"/>
    </source>
</evidence>
<sequence length="278" mass="30324">MKLNHGLAILGLLTLQGLLPLRGGAPRPSRLMLRSAAALVLDQQTGQTLVEKQAEAIMPIASITKLMTAMVVLDAHQDMQEPLVIENVDKDMIRHSRSRLPVGTRLTRSEALGLALMSSENRAAHALGRAYPGGVEACVKAMDAKAVALGLTETHFQDPAGLSSGNVSSAQDLARLVDAAYRYPQIREYTTRAEATIHSGRRTLQFINTNALVRAGRWQIGLSKTGFINEAGQCLVMQAMLAERPVLIVLLDSWGKYTRLGDANRIKQWIEARLRNNG</sequence>
<organism evidence="9 10">
    <name type="scientific">Geothrix rubra</name>
    <dbReference type="NCBI Taxonomy" id="2927977"/>
    <lineage>
        <taxon>Bacteria</taxon>
        <taxon>Pseudomonadati</taxon>
        <taxon>Acidobacteriota</taxon>
        <taxon>Holophagae</taxon>
        <taxon>Holophagales</taxon>
        <taxon>Holophagaceae</taxon>
        <taxon>Geothrix</taxon>
    </lineage>
</organism>
<keyword evidence="6" id="KW-0961">Cell wall biogenesis/degradation</keyword>
<dbReference type="SUPFAM" id="SSF56601">
    <property type="entry name" value="beta-lactamase/transpeptidase-like"/>
    <property type="match status" value="1"/>
</dbReference>
<keyword evidence="3" id="KW-0378">Hydrolase</keyword>
<evidence type="ECO:0000256" key="2">
    <source>
        <dbReference type="ARBA" id="ARBA00022729"/>
    </source>
</evidence>
<comment type="similarity">
    <text evidence="1 7">Belongs to the peptidase S11 family.</text>
</comment>
<dbReference type="PANTHER" id="PTHR21581:SF26">
    <property type="entry name" value="D-ALANYL-D-ALANINE ENDOPEPTIDASE"/>
    <property type="match status" value="1"/>
</dbReference>
<dbReference type="Pfam" id="PF00768">
    <property type="entry name" value="Peptidase_S11"/>
    <property type="match status" value="1"/>
</dbReference>
<evidence type="ECO:0000313" key="9">
    <source>
        <dbReference type="EMBL" id="GLH68957.1"/>
    </source>
</evidence>
<accession>A0ABQ5Q2Y0</accession>
<evidence type="ECO:0000256" key="6">
    <source>
        <dbReference type="ARBA" id="ARBA00023316"/>
    </source>
</evidence>
<keyword evidence="10" id="KW-1185">Reference proteome</keyword>
<keyword evidence="5" id="KW-0573">Peptidoglycan synthesis</keyword>
<dbReference type="PANTHER" id="PTHR21581">
    <property type="entry name" value="D-ALANYL-D-ALANINE CARBOXYPEPTIDASE"/>
    <property type="match status" value="1"/>
</dbReference>
<dbReference type="Proteomes" id="UP001165089">
    <property type="component" value="Unassembled WGS sequence"/>
</dbReference>
<proteinExistence type="inferred from homology"/>
<dbReference type="EMBL" id="BSDD01000001">
    <property type="protein sequence ID" value="GLH68957.1"/>
    <property type="molecule type" value="Genomic_DNA"/>
</dbReference>
<evidence type="ECO:0000256" key="7">
    <source>
        <dbReference type="RuleBase" id="RU004016"/>
    </source>
</evidence>
<dbReference type="PRINTS" id="PR00725">
    <property type="entry name" value="DADACBPTASE1"/>
</dbReference>
<evidence type="ECO:0000256" key="1">
    <source>
        <dbReference type="ARBA" id="ARBA00007164"/>
    </source>
</evidence>
<gene>
    <name evidence="9" type="ORF">GETHPA_04900</name>
</gene>
<protein>
    <recommendedName>
        <fullName evidence="8">Peptidase S11 D-alanyl-D-alanine carboxypeptidase A N-terminal domain-containing protein</fullName>
    </recommendedName>
</protein>
<evidence type="ECO:0000259" key="8">
    <source>
        <dbReference type="Pfam" id="PF00768"/>
    </source>
</evidence>
<dbReference type="InterPro" id="IPR018044">
    <property type="entry name" value="Peptidase_S11"/>
</dbReference>
<comment type="caution">
    <text evidence="9">The sequence shown here is derived from an EMBL/GenBank/DDBJ whole genome shotgun (WGS) entry which is preliminary data.</text>
</comment>
<dbReference type="NCBIfam" id="NF008668">
    <property type="entry name" value="PRK11669.1"/>
    <property type="match status" value="1"/>
</dbReference>
<feature type="domain" description="Peptidase S11 D-alanyl-D-alanine carboxypeptidase A N-terminal" evidence="8">
    <location>
        <begin position="32"/>
        <end position="252"/>
    </location>
</feature>
<keyword evidence="4" id="KW-0133">Cell shape</keyword>
<name>A0ABQ5Q2Y0_9BACT</name>
<dbReference type="RefSeq" id="WP_285722643.1">
    <property type="nucleotide sequence ID" value="NZ_BSDD01000001.1"/>
</dbReference>
<evidence type="ECO:0000256" key="4">
    <source>
        <dbReference type="ARBA" id="ARBA00022960"/>
    </source>
</evidence>
<reference evidence="9 10" key="1">
    <citation type="journal article" date="2023" name="Antonie Van Leeuwenhoek">
        <title>Mesoterricola silvestris gen. nov., sp. nov., Mesoterricola sediminis sp. nov., Geothrix oryzae sp. nov., Geothrix edaphica sp. nov., Geothrix rubra sp. nov., and Geothrix limicola sp. nov., six novel members of Acidobacteriota isolated from soils.</title>
        <authorList>
            <person name="Itoh H."/>
            <person name="Sugisawa Y."/>
            <person name="Mise K."/>
            <person name="Xu Z."/>
            <person name="Kuniyasu M."/>
            <person name="Ushijima N."/>
            <person name="Kawano K."/>
            <person name="Kobayashi E."/>
            <person name="Shiratori Y."/>
            <person name="Masuda Y."/>
            <person name="Senoo K."/>
        </authorList>
    </citation>
    <scope>NUCLEOTIDE SEQUENCE [LARGE SCALE GENOMIC DNA]</scope>
    <source>
        <strain evidence="9 10">Red803</strain>
    </source>
</reference>
<dbReference type="InterPro" id="IPR012338">
    <property type="entry name" value="Beta-lactam/transpept-like"/>
</dbReference>
<dbReference type="InterPro" id="IPR001967">
    <property type="entry name" value="Peptidase_S11_N"/>
</dbReference>
<dbReference type="Gene3D" id="3.40.710.10">
    <property type="entry name" value="DD-peptidase/beta-lactamase superfamily"/>
    <property type="match status" value="1"/>
</dbReference>
<keyword evidence="2" id="KW-0732">Signal</keyword>
<evidence type="ECO:0000256" key="3">
    <source>
        <dbReference type="ARBA" id="ARBA00022801"/>
    </source>
</evidence>